<comment type="pathway">
    <text evidence="2">Organic acid metabolism; glycolate biosynthesis; glycolate from 2-phosphoglycolate: step 1/1.</text>
</comment>
<dbReference type="EC" id="3.1.3.18" evidence="4"/>
<dbReference type="SFLD" id="SFLDG01129">
    <property type="entry name" value="C1.5:_HAD__Beta-PGM__Phosphata"/>
    <property type="match status" value="1"/>
</dbReference>
<proteinExistence type="inferred from homology"/>
<dbReference type="Gene3D" id="1.10.150.240">
    <property type="entry name" value="Putative phosphatase, domain 2"/>
    <property type="match status" value="1"/>
</dbReference>
<keyword evidence="5" id="KW-0378">Hydrolase</keyword>
<name>A0ABU9XV39_9SPHN</name>
<dbReference type="GO" id="GO:0016787">
    <property type="term" value="F:hydrolase activity"/>
    <property type="evidence" value="ECO:0007669"/>
    <property type="project" value="UniProtKB-KW"/>
</dbReference>
<organism evidence="5 6">
    <name type="scientific">Sphingomonas qilianensis</name>
    <dbReference type="NCBI Taxonomy" id="1736690"/>
    <lineage>
        <taxon>Bacteria</taxon>
        <taxon>Pseudomonadati</taxon>
        <taxon>Pseudomonadota</taxon>
        <taxon>Alphaproteobacteria</taxon>
        <taxon>Sphingomonadales</taxon>
        <taxon>Sphingomonadaceae</taxon>
        <taxon>Sphingomonas</taxon>
    </lineage>
</organism>
<dbReference type="Gene3D" id="3.40.50.1000">
    <property type="entry name" value="HAD superfamily/HAD-like"/>
    <property type="match status" value="1"/>
</dbReference>
<evidence type="ECO:0000256" key="3">
    <source>
        <dbReference type="ARBA" id="ARBA00006171"/>
    </source>
</evidence>
<reference evidence="5 6" key="1">
    <citation type="submission" date="2024-05" db="EMBL/GenBank/DDBJ databases">
        <authorList>
            <person name="Liu Q."/>
            <person name="Xin Y.-H."/>
        </authorList>
    </citation>
    <scope>NUCLEOTIDE SEQUENCE [LARGE SCALE GENOMIC DNA]</scope>
    <source>
        <strain evidence="5 6">CGMCC 1.15349</strain>
    </source>
</reference>
<evidence type="ECO:0000256" key="2">
    <source>
        <dbReference type="ARBA" id="ARBA00004818"/>
    </source>
</evidence>
<dbReference type="PANTHER" id="PTHR43434:SF1">
    <property type="entry name" value="PHOSPHOGLYCOLATE PHOSPHATASE"/>
    <property type="match status" value="1"/>
</dbReference>
<comment type="caution">
    <text evidence="5">The sequence shown here is derived from an EMBL/GenBank/DDBJ whole genome shotgun (WGS) entry which is preliminary data.</text>
</comment>
<dbReference type="InterPro" id="IPR023214">
    <property type="entry name" value="HAD_sf"/>
</dbReference>
<accession>A0ABU9XV39</accession>
<gene>
    <name evidence="5" type="ORF">ABC969_13435</name>
</gene>
<dbReference type="Proteomes" id="UP001404104">
    <property type="component" value="Unassembled WGS sequence"/>
</dbReference>
<dbReference type="InterPro" id="IPR036412">
    <property type="entry name" value="HAD-like_sf"/>
</dbReference>
<dbReference type="NCBIfam" id="TIGR01549">
    <property type="entry name" value="HAD-SF-IA-v1"/>
    <property type="match status" value="1"/>
</dbReference>
<dbReference type="PANTHER" id="PTHR43434">
    <property type="entry name" value="PHOSPHOGLYCOLATE PHOSPHATASE"/>
    <property type="match status" value="1"/>
</dbReference>
<dbReference type="Pfam" id="PF13419">
    <property type="entry name" value="HAD_2"/>
    <property type="match status" value="1"/>
</dbReference>
<dbReference type="InterPro" id="IPR006439">
    <property type="entry name" value="HAD-SF_hydro_IA"/>
</dbReference>
<comment type="catalytic activity">
    <reaction evidence="1">
        <text>2-phosphoglycolate + H2O = glycolate + phosphate</text>
        <dbReference type="Rhea" id="RHEA:14369"/>
        <dbReference type="ChEBI" id="CHEBI:15377"/>
        <dbReference type="ChEBI" id="CHEBI:29805"/>
        <dbReference type="ChEBI" id="CHEBI:43474"/>
        <dbReference type="ChEBI" id="CHEBI:58033"/>
        <dbReference type="EC" id="3.1.3.18"/>
    </reaction>
</comment>
<evidence type="ECO:0000256" key="1">
    <source>
        <dbReference type="ARBA" id="ARBA00000830"/>
    </source>
</evidence>
<dbReference type="SUPFAM" id="SSF56784">
    <property type="entry name" value="HAD-like"/>
    <property type="match status" value="1"/>
</dbReference>
<evidence type="ECO:0000313" key="6">
    <source>
        <dbReference type="Proteomes" id="UP001404104"/>
    </source>
</evidence>
<dbReference type="InterPro" id="IPR023198">
    <property type="entry name" value="PGP-like_dom2"/>
</dbReference>
<evidence type="ECO:0000313" key="5">
    <source>
        <dbReference type="EMBL" id="MEN2787418.1"/>
    </source>
</evidence>
<comment type="similarity">
    <text evidence="3">Belongs to the HAD-like hydrolase superfamily. CbbY/CbbZ/Gph/YieH family.</text>
</comment>
<dbReference type="InterPro" id="IPR050155">
    <property type="entry name" value="HAD-like_hydrolase_sf"/>
</dbReference>
<dbReference type="SFLD" id="SFLDS00003">
    <property type="entry name" value="Haloacid_Dehalogenase"/>
    <property type="match status" value="1"/>
</dbReference>
<dbReference type="EMBL" id="JBDIMF010000006">
    <property type="protein sequence ID" value="MEN2787418.1"/>
    <property type="molecule type" value="Genomic_DNA"/>
</dbReference>
<protein>
    <recommendedName>
        <fullName evidence="4">phosphoglycolate phosphatase</fullName>
        <ecNumber evidence="4">3.1.3.18</ecNumber>
    </recommendedName>
</protein>
<keyword evidence="6" id="KW-1185">Reference proteome</keyword>
<dbReference type="InterPro" id="IPR041492">
    <property type="entry name" value="HAD_2"/>
</dbReference>
<dbReference type="RefSeq" id="WP_345865579.1">
    <property type="nucleotide sequence ID" value="NZ_JBDIMF010000006.1"/>
</dbReference>
<sequence>MTNFPFAIIGFDLDGTFLDTSGDLTAAVNHALASAGRPALTTAQVKTMIGGGARHMLTQGLEATGGCDPDAFRPLYKRMLAYYDAHIAVHSRPYPGALAALDELDARGVKTAIVTNKFESMARKLLTELGLLDRFATLIGGDTLGPDLAKPHRAPIDEMTRRLGGGSAAFVGDSIYDIMAARNAGIPSIAVSFGFLLQPIGELGADAIIDAYAELIPTLAQMKHRPS</sequence>
<evidence type="ECO:0000256" key="4">
    <source>
        <dbReference type="ARBA" id="ARBA00013078"/>
    </source>
</evidence>